<sequence>MTVVVYEGRNAEEEFKKDVARYMKFRCESHPSFFQLYGTVHSEYFNAIIFYEAMIPLKTFQSSYRRSPMLPCYVYAYAAHEFSAAASYLFSMFGLLLGPLGDYTLSLRPSTGRLCIDLKGNQGYVSLPVPGTENISPKCLLLTLDTQVITNALTVKQYHEICDTAFINRKYIPFPPTTTVYWGAVYHTTGHHNLSRPLVIAPMLHPDSIHEIGWLILGTMIWADYTTENGWSRFCLSKLVHPLDHKRFQRLTCNLWAKANTARDTWLSQANHIFNCLGVFSNLEDYALLYDICFTIGLQPRSPKPNEHLSNGFLFLCPPQSFQIGPASLKCPECVGYWSLDPFGLDPLSPNQAAELGFPTIDILIFGWGKKWSDAVYAGLRQFHHGKGFDPNSQDLARHLGLPLYRLYSENENFVNVDGTEAHIEELSSSDTEQSVDGDKPKT</sequence>
<organism evidence="1 2">
    <name type="scientific">Favolaschia claudopus</name>
    <dbReference type="NCBI Taxonomy" id="2862362"/>
    <lineage>
        <taxon>Eukaryota</taxon>
        <taxon>Fungi</taxon>
        <taxon>Dikarya</taxon>
        <taxon>Basidiomycota</taxon>
        <taxon>Agaricomycotina</taxon>
        <taxon>Agaricomycetes</taxon>
        <taxon>Agaricomycetidae</taxon>
        <taxon>Agaricales</taxon>
        <taxon>Marasmiineae</taxon>
        <taxon>Mycenaceae</taxon>
        <taxon>Favolaschia</taxon>
    </lineage>
</organism>
<dbReference type="EMBL" id="JAWWNJ010000026">
    <property type="protein sequence ID" value="KAK7029949.1"/>
    <property type="molecule type" value="Genomic_DNA"/>
</dbReference>
<keyword evidence="2" id="KW-1185">Reference proteome</keyword>
<evidence type="ECO:0000313" key="1">
    <source>
        <dbReference type="EMBL" id="KAK7029949.1"/>
    </source>
</evidence>
<comment type="caution">
    <text evidence="1">The sequence shown here is derived from an EMBL/GenBank/DDBJ whole genome shotgun (WGS) entry which is preliminary data.</text>
</comment>
<dbReference type="AlphaFoldDB" id="A0AAW0BXE1"/>
<dbReference type="Proteomes" id="UP001362999">
    <property type="component" value="Unassembled WGS sequence"/>
</dbReference>
<proteinExistence type="predicted"/>
<name>A0AAW0BXE1_9AGAR</name>
<reference evidence="1 2" key="1">
    <citation type="journal article" date="2024" name="J Genomics">
        <title>Draft genome sequencing and assembly of Favolaschia claudopus CIRM-BRFM 2984 isolated from oak limbs.</title>
        <authorList>
            <person name="Navarro D."/>
            <person name="Drula E."/>
            <person name="Chaduli D."/>
            <person name="Cazenave R."/>
            <person name="Ahrendt S."/>
            <person name="Wang J."/>
            <person name="Lipzen A."/>
            <person name="Daum C."/>
            <person name="Barry K."/>
            <person name="Grigoriev I.V."/>
            <person name="Favel A."/>
            <person name="Rosso M.N."/>
            <person name="Martin F."/>
        </authorList>
    </citation>
    <scope>NUCLEOTIDE SEQUENCE [LARGE SCALE GENOMIC DNA]</scope>
    <source>
        <strain evidence="1 2">CIRM-BRFM 2984</strain>
    </source>
</reference>
<protein>
    <submittedName>
        <fullName evidence="1">Uncharacterized protein</fullName>
    </submittedName>
</protein>
<accession>A0AAW0BXE1</accession>
<gene>
    <name evidence="1" type="ORF">R3P38DRAFT_890012</name>
</gene>
<evidence type="ECO:0000313" key="2">
    <source>
        <dbReference type="Proteomes" id="UP001362999"/>
    </source>
</evidence>